<dbReference type="AlphaFoldDB" id="A0A8J5LW70"/>
<evidence type="ECO:0000313" key="1">
    <source>
        <dbReference type="EMBL" id="KAG6533187.1"/>
    </source>
</evidence>
<dbReference type="PANTHER" id="PTHR33647:SF5">
    <property type="entry name" value="OS01G0793900 PROTEIN"/>
    <property type="match status" value="1"/>
</dbReference>
<sequence length="122" mass="13677">MGNCIELQKPILWVDDDYDDADDMEAAAESPAYRRATKPKAAEVIPTSAAGCKERATAVASTEIKIKMSKKQLQELLRQVEEQGLPLQKLMADLLVVQEICLENRDVTKDAHWRPNLQSIPE</sequence>
<evidence type="ECO:0000313" key="2">
    <source>
        <dbReference type="Proteomes" id="UP000734854"/>
    </source>
</evidence>
<dbReference type="Proteomes" id="UP000734854">
    <property type="component" value="Unassembled WGS sequence"/>
</dbReference>
<organism evidence="1 2">
    <name type="scientific">Zingiber officinale</name>
    <name type="common">Ginger</name>
    <name type="synonym">Amomum zingiber</name>
    <dbReference type="NCBI Taxonomy" id="94328"/>
    <lineage>
        <taxon>Eukaryota</taxon>
        <taxon>Viridiplantae</taxon>
        <taxon>Streptophyta</taxon>
        <taxon>Embryophyta</taxon>
        <taxon>Tracheophyta</taxon>
        <taxon>Spermatophyta</taxon>
        <taxon>Magnoliopsida</taxon>
        <taxon>Liliopsida</taxon>
        <taxon>Zingiberales</taxon>
        <taxon>Zingiberaceae</taxon>
        <taxon>Zingiber</taxon>
    </lineage>
</organism>
<reference evidence="1 2" key="1">
    <citation type="submission" date="2020-08" db="EMBL/GenBank/DDBJ databases">
        <title>Plant Genome Project.</title>
        <authorList>
            <person name="Zhang R.-G."/>
        </authorList>
    </citation>
    <scope>NUCLEOTIDE SEQUENCE [LARGE SCALE GENOMIC DNA]</scope>
    <source>
        <tissue evidence="1">Rhizome</tissue>
    </source>
</reference>
<dbReference type="OrthoDB" id="610799at2759"/>
<protein>
    <submittedName>
        <fullName evidence="1">Uncharacterized protein</fullName>
    </submittedName>
</protein>
<dbReference type="EMBL" id="JACMSC010000002">
    <property type="protein sequence ID" value="KAG6533187.1"/>
    <property type="molecule type" value="Genomic_DNA"/>
</dbReference>
<comment type="caution">
    <text evidence="1">The sequence shown here is derived from an EMBL/GenBank/DDBJ whole genome shotgun (WGS) entry which is preliminary data.</text>
</comment>
<keyword evidence="2" id="KW-1185">Reference proteome</keyword>
<name>A0A8J5LW70_ZINOF</name>
<dbReference type="PANTHER" id="PTHR33647">
    <property type="entry name" value="OS01G0793900 PROTEIN"/>
    <property type="match status" value="1"/>
</dbReference>
<accession>A0A8J5LW70</accession>
<gene>
    <name evidence="1" type="ORF">ZIOFF_007053</name>
</gene>
<proteinExistence type="predicted"/>